<protein>
    <submittedName>
        <fullName evidence="2">Uncharacterized protein</fullName>
    </submittedName>
</protein>
<dbReference type="RefSeq" id="WP_187467861.1">
    <property type="nucleotide sequence ID" value="NZ_JACSIT010000141.1"/>
</dbReference>
<feature type="transmembrane region" description="Helical" evidence="1">
    <location>
        <begin position="68"/>
        <end position="90"/>
    </location>
</feature>
<dbReference type="Proteomes" id="UP000650081">
    <property type="component" value="Unassembled WGS sequence"/>
</dbReference>
<evidence type="ECO:0000256" key="1">
    <source>
        <dbReference type="SAM" id="Phobius"/>
    </source>
</evidence>
<name>A0A923PNU1_9BACT</name>
<feature type="transmembrane region" description="Helical" evidence="1">
    <location>
        <begin position="7"/>
        <end position="24"/>
    </location>
</feature>
<dbReference type="AlphaFoldDB" id="A0A923PNU1"/>
<gene>
    <name evidence="2" type="ORF">H9S92_16860</name>
</gene>
<accession>A0A923PNU1</accession>
<keyword evidence="3" id="KW-1185">Reference proteome</keyword>
<organism evidence="2 3">
    <name type="scientific">Neolewinella lacunae</name>
    <dbReference type="NCBI Taxonomy" id="1517758"/>
    <lineage>
        <taxon>Bacteria</taxon>
        <taxon>Pseudomonadati</taxon>
        <taxon>Bacteroidota</taxon>
        <taxon>Saprospiria</taxon>
        <taxon>Saprospirales</taxon>
        <taxon>Lewinellaceae</taxon>
        <taxon>Neolewinella</taxon>
    </lineage>
</organism>
<keyword evidence="1" id="KW-0812">Transmembrane</keyword>
<dbReference type="EMBL" id="JACSIT010000141">
    <property type="protein sequence ID" value="MBC6995840.1"/>
    <property type="molecule type" value="Genomic_DNA"/>
</dbReference>
<evidence type="ECO:0000313" key="3">
    <source>
        <dbReference type="Proteomes" id="UP000650081"/>
    </source>
</evidence>
<proteinExistence type="predicted"/>
<sequence length="124" mass="13656">MVLLLHTLIEGLIGLLFLFFPAWVQRLPGLGAGSGESFLLVTKMYGLAALLLALLSFLAWRKSASPQFVLTITGLLTAFHLGMALVQGLYNPDVRAMLSHFLLVVLLGAQFTRLRKQSWAEESK</sequence>
<feature type="transmembrane region" description="Helical" evidence="1">
    <location>
        <begin position="96"/>
        <end position="114"/>
    </location>
</feature>
<keyword evidence="1" id="KW-0472">Membrane</keyword>
<keyword evidence="1" id="KW-1133">Transmembrane helix</keyword>
<evidence type="ECO:0000313" key="2">
    <source>
        <dbReference type="EMBL" id="MBC6995840.1"/>
    </source>
</evidence>
<reference evidence="2" key="1">
    <citation type="submission" date="2020-08" db="EMBL/GenBank/DDBJ databases">
        <title>Lewinella bacteria from marine environments.</title>
        <authorList>
            <person name="Zhong Y."/>
        </authorList>
    </citation>
    <scope>NUCLEOTIDE SEQUENCE</scope>
    <source>
        <strain evidence="2">KCTC 42187</strain>
    </source>
</reference>
<comment type="caution">
    <text evidence="2">The sequence shown here is derived from an EMBL/GenBank/DDBJ whole genome shotgun (WGS) entry which is preliminary data.</text>
</comment>
<feature type="transmembrane region" description="Helical" evidence="1">
    <location>
        <begin position="44"/>
        <end position="61"/>
    </location>
</feature>